<dbReference type="EMBL" id="KQ235230">
    <property type="protein sequence ID" value="KNA01742.1"/>
    <property type="molecule type" value="Genomic_DNA"/>
</dbReference>
<protein>
    <submittedName>
        <fullName evidence="1">Uncharacterized protein</fullName>
    </submittedName>
</protein>
<gene>
    <name evidence="1" type="ORF">PVNG_06329</name>
</gene>
<name>A0A0J9U1A3_PLAVI</name>
<sequence>MDYVFYDIKYNVDKEYNAYRNFDIILSRSLVKHIQEKKLYNTRLRQNILNNITGLKVKNFKEDRPTYSKIKMNESCNIVIYMKDYKSRY</sequence>
<dbReference type="Proteomes" id="UP000053239">
    <property type="component" value="Unassembled WGS sequence"/>
</dbReference>
<proteinExistence type="predicted"/>
<reference evidence="1 2" key="1">
    <citation type="submission" date="2011-09" db="EMBL/GenBank/DDBJ databases">
        <title>The Genome Sequence of Plasmodium vivax North Korean.</title>
        <authorList>
            <consortium name="The Broad Institute Genome Sequencing Platform"/>
            <consortium name="The Broad Institute Genome Sequencing Center for Infectious Disease"/>
            <person name="Neafsey D."/>
            <person name="Carlton J."/>
            <person name="Barnwell J."/>
            <person name="Collins W."/>
            <person name="Escalante A."/>
            <person name="Mullikin J."/>
            <person name="Saul A."/>
            <person name="Guigo R."/>
            <person name="Camara F."/>
            <person name="Young S.K."/>
            <person name="Zeng Q."/>
            <person name="Gargeya S."/>
            <person name="Fitzgerald M."/>
            <person name="Haas B."/>
            <person name="Abouelleil A."/>
            <person name="Alvarado L."/>
            <person name="Arachchi H.M."/>
            <person name="Berlin A."/>
            <person name="Brown A."/>
            <person name="Chapman S.B."/>
            <person name="Chen Z."/>
            <person name="Dunbar C."/>
            <person name="Freedman E."/>
            <person name="Gearin G."/>
            <person name="Gellesch M."/>
            <person name="Goldberg J."/>
            <person name="Griggs A."/>
            <person name="Gujja S."/>
            <person name="Heiman D."/>
            <person name="Howarth C."/>
            <person name="Larson L."/>
            <person name="Lui A."/>
            <person name="MacDonald P.J.P."/>
            <person name="Montmayeur A."/>
            <person name="Murphy C."/>
            <person name="Neiman D."/>
            <person name="Pearson M."/>
            <person name="Priest M."/>
            <person name="Roberts A."/>
            <person name="Saif S."/>
            <person name="Shea T."/>
            <person name="Shenoy N."/>
            <person name="Sisk P."/>
            <person name="Stolte C."/>
            <person name="Sykes S."/>
            <person name="Wortman J."/>
            <person name="Nusbaum C."/>
            <person name="Birren B."/>
        </authorList>
    </citation>
    <scope>NUCLEOTIDE SEQUENCE [LARGE SCALE GENOMIC DNA]</scope>
    <source>
        <strain evidence="1 2">North Korean</strain>
    </source>
</reference>
<accession>A0A0J9U1A3</accession>
<evidence type="ECO:0000313" key="2">
    <source>
        <dbReference type="Proteomes" id="UP000053239"/>
    </source>
</evidence>
<organism evidence="1 2">
    <name type="scientific">Plasmodium vivax North Korean</name>
    <dbReference type="NCBI Taxonomy" id="1035514"/>
    <lineage>
        <taxon>Eukaryota</taxon>
        <taxon>Sar</taxon>
        <taxon>Alveolata</taxon>
        <taxon>Apicomplexa</taxon>
        <taxon>Aconoidasida</taxon>
        <taxon>Haemosporida</taxon>
        <taxon>Plasmodiidae</taxon>
        <taxon>Plasmodium</taxon>
        <taxon>Plasmodium (Plasmodium)</taxon>
    </lineage>
</organism>
<evidence type="ECO:0000313" key="1">
    <source>
        <dbReference type="EMBL" id="KNA01742.1"/>
    </source>
</evidence>
<dbReference type="AlphaFoldDB" id="A0A0J9U1A3"/>